<evidence type="ECO:0000256" key="9">
    <source>
        <dbReference type="RuleBase" id="RU004391"/>
    </source>
</evidence>
<gene>
    <name evidence="11" type="primary">gshAB</name>
    <name evidence="11" type="ORF">BN424_2325</name>
</gene>
<proteinExistence type="inferred from homology"/>
<evidence type="ECO:0000256" key="2">
    <source>
        <dbReference type="ARBA" id="ARBA00012220"/>
    </source>
</evidence>
<dbReference type="EC" id="6.3.2.2" evidence="2 9"/>
<reference evidence="12" key="1">
    <citation type="journal article" date="2013" name="Genome Announc.">
        <title>Complete Chromosome Sequence of Carnobacterium maltaromaticum LMA 28.</title>
        <authorList>
            <person name="Cailliez-Grimal C."/>
            <person name="Chaillou S."/>
            <person name="Anba-Mondoloni J."/>
            <person name="Loux V."/>
            <person name="Afzal M.I."/>
            <person name="Rahman A."/>
            <person name="Kergourlay G."/>
            <person name="Champomier-Verges M.C."/>
            <person name="Zagorec M."/>
            <person name="Dalgaard P."/>
            <person name="Leisner J.J."/>
            <person name="Prevost H."/>
            <person name="Revol-Junelles A.M."/>
            <person name="Borges F."/>
        </authorList>
    </citation>
    <scope>NUCLEOTIDE SEQUENCE</scope>
    <source>
        <strain evidence="12">LMA28</strain>
    </source>
</reference>
<dbReference type="Gene3D" id="3.30.590.20">
    <property type="match status" value="1"/>
</dbReference>
<comment type="catalytic activity">
    <reaction evidence="7 9">
        <text>L-cysteine + L-glutamate + ATP = gamma-L-glutamyl-L-cysteine + ADP + phosphate + H(+)</text>
        <dbReference type="Rhea" id="RHEA:13285"/>
        <dbReference type="ChEBI" id="CHEBI:15378"/>
        <dbReference type="ChEBI" id="CHEBI:29985"/>
        <dbReference type="ChEBI" id="CHEBI:30616"/>
        <dbReference type="ChEBI" id="CHEBI:35235"/>
        <dbReference type="ChEBI" id="CHEBI:43474"/>
        <dbReference type="ChEBI" id="CHEBI:58173"/>
        <dbReference type="ChEBI" id="CHEBI:456216"/>
        <dbReference type="EC" id="6.3.2.2"/>
    </reaction>
</comment>
<dbReference type="STRING" id="1234679.BN424_2325"/>
<dbReference type="EMBL" id="HE999757">
    <property type="protein sequence ID" value="CCO11765.2"/>
    <property type="molecule type" value="Genomic_DNA"/>
</dbReference>
<protein>
    <recommendedName>
        <fullName evidence="2 9">Glutamate--cysteine ligase</fullName>
        <ecNumber evidence="2 9">6.3.2.2</ecNumber>
    </recommendedName>
</protein>
<dbReference type="PANTHER" id="PTHR38761">
    <property type="entry name" value="GLUTAMATE--CYSTEINE LIGASE"/>
    <property type="match status" value="1"/>
</dbReference>
<evidence type="ECO:0000256" key="4">
    <source>
        <dbReference type="ARBA" id="ARBA00022684"/>
    </source>
</evidence>
<evidence type="ECO:0000256" key="3">
    <source>
        <dbReference type="ARBA" id="ARBA00022598"/>
    </source>
</evidence>
<dbReference type="GO" id="GO:0006750">
    <property type="term" value="P:glutathione biosynthetic process"/>
    <property type="evidence" value="ECO:0007669"/>
    <property type="project" value="UniProtKB-UniPathway"/>
</dbReference>
<dbReference type="GO" id="GO:0046872">
    <property type="term" value="F:metal ion binding"/>
    <property type="evidence" value="ECO:0007669"/>
    <property type="project" value="TreeGrafter"/>
</dbReference>
<dbReference type="InterPro" id="IPR007370">
    <property type="entry name" value="Glu_cys_ligase"/>
</dbReference>
<evidence type="ECO:0000256" key="6">
    <source>
        <dbReference type="ARBA" id="ARBA00022840"/>
    </source>
</evidence>
<dbReference type="InterPro" id="IPR014746">
    <property type="entry name" value="Gln_synth/guanido_kin_cat_dom"/>
</dbReference>
<evidence type="ECO:0000256" key="7">
    <source>
        <dbReference type="ARBA" id="ARBA00048819"/>
    </source>
</evidence>
<dbReference type="UniPathway" id="UPA00142">
    <property type="reaction ID" value="UER00209"/>
</dbReference>
<dbReference type="HOGENOM" id="CLU_020728_2_1_9"/>
<evidence type="ECO:0000313" key="12">
    <source>
        <dbReference type="Proteomes" id="UP000000212"/>
    </source>
</evidence>
<organism evidence="11 12">
    <name type="scientific">Carnobacterium maltaromaticum LMA28</name>
    <dbReference type="NCBI Taxonomy" id="1234679"/>
    <lineage>
        <taxon>Bacteria</taxon>
        <taxon>Bacillati</taxon>
        <taxon>Bacillota</taxon>
        <taxon>Bacilli</taxon>
        <taxon>Lactobacillales</taxon>
        <taxon>Carnobacteriaceae</taxon>
        <taxon>Carnobacterium</taxon>
    </lineage>
</organism>
<dbReference type="SUPFAM" id="SSF55931">
    <property type="entry name" value="Glutamine synthetase/guanido kinase"/>
    <property type="match status" value="1"/>
</dbReference>
<dbReference type="PANTHER" id="PTHR38761:SF1">
    <property type="entry name" value="GLUTAMATE--CYSTEINE LIGASE"/>
    <property type="match status" value="1"/>
</dbReference>
<sequence length="406" mass="47707">MKKISPLLMSKFTEGTFGIERETLRVKKDGELSLSLHPSKLNIKGIEKDFSEAQLELVIPVQNSLKKTYALMLEMTRYIHQNLPEDEYLWPFSMPTLNKEEVMVPIATYSDSDKILYREYLAKKYGKSKQLICGIHYNFGFDDSLLRILYDERQEKCSFKEFKNMFYLKLAKNFLQDKWLITYLFGASPVGEKKIFPSYTPVRSIRNSSYGYRNLTSQKVSFDSLDSYVTTLEEFIEKKYLYDEREFYSPIRLKNGKTLASLREDGIEYIEIRMIDINPYSSCGIDLDDMEFLYLFLIYLVHKKETASQAEILEGHGMNEVTALEDPFSKSTYFYKGVSILQEMEQMVLKLKLPNTYIRTLKKMQERFYYPETTLSAQIIKDMQSTGSFMNLGIKISQQYKNRYLT</sequence>
<dbReference type="KEGG" id="cml:BN424_2325"/>
<feature type="domain" description="Glutamate--cysteine ligase" evidence="10">
    <location>
        <begin position="11"/>
        <end position="240"/>
    </location>
</feature>
<evidence type="ECO:0000259" key="10">
    <source>
        <dbReference type="Pfam" id="PF04262"/>
    </source>
</evidence>
<dbReference type="Proteomes" id="UP000000212">
    <property type="component" value="Chromosome"/>
</dbReference>
<keyword evidence="12" id="KW-1185">Reference proteome</keyword>
<evidence type="ECO:0000256" key="1">
    <source>
        <dbReference type="ARBA" id="ARBA00005006"/>
    </source>
</evidence>
<dbReference type="eggNOG" id="COG2918">
    <property type="taxonomic scope" value="Bacteria"/>
</dbReference>
<dbReference type="GO" id="GO:0004357">
    <property type="term" value="F:glutamate-cysteine ligase activity"/>
    <property type="evidence" value="ECO:0007669"/>
    <property type="project" value="UniProtKB-EC"/>
</dbReference>
<dbReference type="GO" id="GO:0005524">
    <property type="term" value="F:ATP binding"/>
    <property type="evidence" value="ECO:0007669"/>
    <property type="project" value="UniProtKB-KW"/>
</dbReference>
<keyword evidence="6" id="KW-0067">ATP-binding</keyword>
<dbReference type="GO" id="GO:0005829">
    <property type="term" value="C:cytosol"/>
    <property type="evidence" value="ECO:0007669"/>
    <property type="project" value="TreeGrafter"/>
</dbReference>
<dbReference type="OrthoDB" id="9803907at2"/>
<evidence type="ECO:0000256" key="5">
    <source>
        <dbReference type="ARBA" id="ARBA00022741"/>
    </source>
</evidence>
<comment type="pathway">
    <text evidence="1 9">Sulfur metabolism; glutathione biosynthesis; glutathione from L-cysteine and L-glutamate: step 1/2.</text>
</comment>
<keyword evidence="4 8" id="KW-0317">Glutathione biosynthesis</keyword>
<accession>K8E563</accession>
<dbReference type="Pfam" id="PF04262">
    <property type="entry name" value="Glu_cys_ligase"/>
    <property type="match status" value="1"/>
</dbReference>
<evidence type="ECO:0000256" key="8">
    <source>
        <dbReference type="RuleBase" id="RU003544"/>
    </source>
</evidence>
<evidence type="ECO:0000313" key="11">
    <source>
        <dbReference type="EMBL" id="CCO11765.2"/>
    </source>
</evidence>
<keyword evidence="3 8" id="KW-0436">Ligase</keyword>
<keyword evidence="5" id="KW-0547">Nucleotide-binding</keyword>
<name>K8E563_CARML</name>
<dbReference type="RefSeq" id="WP_016356526.1">
    <property type="nucleotide sequence ID" value="NC_019425.2"/>
</dbReference>
<dbReference type="AlphaFoldDB" id="K8E563"/>
<comment type="similarity">
    <text evidence="8">Belongs to the glutamate--cysteine ligase type 1 family.</text>
</comment>
<dbReference type="InterPro" id="IPR006334">
    <property type="entry name" value="Glut_cys_ligase"/>
</dbReference>